<feature type="region of interest" description="Disordered" evidence="6">
    <location>
        <begin position="274"/>
        <end position="296"/>
    </location>
</feature>
<evidence type="ECO:0000256" key="3">
    <source>
        <dbReference type="ARBA" id="ARBA00022824"/>
    </source>
</evidence>
<feature type="coiled-coil region" evidence="5">
    <location>
        <begin position="155"/>
        <end position="201"/>
    </location>
</feature>
<dbReference type="PROSITE" id="PS51914">
    <property type="entry name" value="MRH"/>
    <property type="match status" value="1"/>
</dbReference>
<evidence type="ECO:0000256" key="4">
    <source>
        <dbReference type="ARBA" id="ARBA00023157"/>
    </source>
</evidence>
<dbReference type="SUPFAM" id="SSF50911">
    <property type="entry name" value="Mannose 6-phosphate receptor domain"/>
    <property type="match status" value="1"/>
</dbReference>
<dbReference type="Pfam" id="PF12999">
    <property type="entry name" value="PRKCSH-like"/>
    <property type="match status" value="1"/>
</dbReference>
<evidence type="ECO:0000256" key="2">
    <source>
        <dbReference type="ARBA" id="ARBA00022729"/>
    </source>
</evidence>
<keyword evidence="4" id="KW-1015">Disulfide bond</keyword>
<evidence type="ECO:0000313" key="9">
    <source>
        <dbReference type="EMBL" id="CCA17448.1"/>
    </source>
</evidence>
<evidence type="ECO:0000256" key="6">
    <source>
        <dbReference type="SAM" id="MobiDB-lite"/>
    </source>
</evidence>
<reference evidence="9" key="1">
    <citation type="journal article" date="2011" name="PLoS Biol.">
        <title>Gene gain and loss during evolution of obligate parasitism in the white rust pathogen of Arabidopsis thaliana.</title>
        <authorList>
            <person name="Kemen E."/>
            <person name="Gardiner A."/>
            <person name="Schultz-Larsen T."/>
            <person name="Kemen A.C."/>
            <person name="Balmuth A.L."/>
            <person name="Robert-Seilaniantz A."/>
            <person name="Bailey K."/>
            <person name="Holub E."/>
            <person name="Studholme D.J."/>
            <person name="Maclean D."/>
            <person name="Jones J.D."/>
        </authorList>
    </citation>
    <scope>NUCLEOTIDE SEQUENCE</scope>
</reference>
<organism evidence="9">
    <name type="scientific">Albugo laibachii Nc14</name>
    <dbReference type="NCBI Taxonomy" id="890382"/>
    <lineage>
        <taxon>Eukaryota</taxon>
        <taxon>Sar</taxon>
        <taxon>Stramenopiles</taxon>
        <taxon>Oomycota</taxon>
        <taxon>Peronosporomycetes</taxon>
        <taxon>Albuginales</taxon>
        <taxon>Albuginaceae</taxon>
        <taxon>Albugo</taxon>
    </lineage>
</organism>
<sequence>MPSPARISFIGLLQCLSISEATMPPFQVRGFDPPRRMQLEQDGEFVCDQELRRLELIRVNDDFCDCEDGSDEPGTSACSYTAATFYCGNAGYIPQFIPTSLVDDNICDCCDGSDEKLLTCSNNCARYMREHQTAIEKAFEIYDAGVKVRDDLVTKAILQRNADEVEKQTLEAQRTSSLVLVEQLENRKRHEEDEEERARVEKVASSRQELINKLGLLELDTEKLAVLLVDLLTMDIGNMTNFDHVIMEKIWEQRNLLGLSESPFQQDLDQYEKMKTATDSESSEDTESDSIAGSHSPLEDLMNQMRSSRTFTRMETKLAQDEYQTALKDLNLLEEKIHKLEKSLNANYGPQNVLYSLRDYCIEAAPGHYNYKVCLFGKAYQDSISLGEMASIDTEEYNLVQLTFTDGDHCWNGPRRSILINMECSPTTELLQVEEPSVCVYKAKLKSPITCDEHYHQRLKSQFQEI</sequence>
<evidence type="ECO:0000256" key="7">
    <source>
        <dbReference type="SAM" id="SignalP"/>
    </source>
</evidence>
<name>F0W8J3_9STRA</name>
<dbReference type="Gene3D" id="2.70.130.10">
    <property type="entry name" value="Mannose-6-phosphate receptor binding domain"/>
    <property type="match status" value="1"/>
</dbReference>
<dbReference type="PANTHER" id="PTHR12630">
    <property type="entry name" value="N-LINKED OLIGOSACCHARIDE PROCESSING"/>
    <property type="match status" value="1"/>
</dbReference>
<dbReference type="HOGENOM" id="CLU_016834_2_1_1"/>
<protein>
    <recommendedName>
        <fullName evidence="1">Glucosidase 2 subunit beta</fullName>
    </recommendedName>
</protein>
<evidence type="ECO:0000256" key="5">
    <source>
        <dbReference type="SAM" id="Coils"/>
    </source>
</evidence>
<dbReference type="InterPro" id="IPR009011">
    <property type="entry name" value="Man6P_isomerase_rcpt-bd_dom_sf"/>
</dbReference>
<keyword evidence="5" id="KW-0175">Coiled coil</keyword>
<feature type="signal peptide" evidence="7">
    <location>
        <begin position="1"/>
        <end position="21"/>
    </location>
</feature>
<evidence type="ECO:0000256" key="1">
    <source>
        <dbReference type="ARBA" id="ARBA00022387"/>
    </source>
</evidence>
<feature type="chain" id="PRO_5007655383" description="Glucosidase 2 subunit beta" evidence="7">
    <location>
        <begin position="22"/>
        <end position="466"/>
    </location>
</feature>
<proteinExistence type="predicted"/>
<dbReference type="InterPro" id="IPR002172">
    <property type="entry name" value="LDrepeatLR_classA_rpt"/>
</dbReference>
<evidence type="ECO:0000259" key="8">
    <source>
        <dbReference type="PROSITE" id="PS51914"/>
    </source>
</evidence>
<gene>
    <name evidence="9" type="primary">AlNc14C35G3119</name>
    <name evidence="10" type="synonym">AlNc14C314G10520</name>
    <name evidence="9" type="ORF">ALNC14_035910</name>
    <name evidence="10" type="ORF">ALNC14_118420</name>
</gene>
<reference evidence="9" key="2">
    <citation type="submission" date="2011-02" db="EMBL/GenBank/DDBJ databases">
        <authorList>
            <person name="MacLean D."/>
        </authorList>
    </citation>
    <scope>NUCLEOTIDE SEQUENCE</scope>
</reference>
<dbReference type="PANTHER" id="PTHR12630:SF1">
    <property type="entry name" value="GLUCOSIDASE 2 SUBUNIT BETA"/>
    <property type="match status" value="1"/>
</dbReference>
<dbReference type="EMBL" id="FR824359">
    <property type="protein sequence ID" value="CCA25698.1"/>
    <property type="molecule type" value="Genomic_DNA"/>
</dbReference>
<feature type="coiled-coil region" evidence="5">
    <location>
        <begin position="316"/>
        <end position="343"/>
    </location>
</feature>
<keyword evidence="3" id="KW-0256">Endoplasmic reticulum</keyword>
<dbReference type="InterPro" id="IPR044865">
    <property type="entry name" value="MRH_dom"/>
</dbReference>
<dbReference type="CDD" id="cd00112">
    <property type="entry name" value="LDLa"/>
    <property type="match status" value="1"/>
</dbReference>
<dbReference type="InterPro" id="IPR028146">
    <property type="entry name" value="PRKCSH_N"/>
</dbReference>
<keyword evidence="2 7" id="KW-0732">Signal</keyword>
<dbReference type="GO" id="GO:0017177">
    <property type="term" value="C:glucosidase II complex"/>
    <property type="evidence" value="ECO:0007669"/>
    <property type="project" value="TreeGrafter"/>
</dbReference>
<dbReference type="EMBL" id="FR824080">
    <property type="protein sequence ID" value="CCA17448.1"/>
    <property type="molecule type" value="Genomic_DNA"/>
</dbReference>
<dbReference type="Pfam" id="PF13015">
    <property type="entry name" value="PRKCSH_1"/>
    <property type="match status" value="1"/>
</dbReference>
<evidence type="ECO:0000313" key="10">
    <source>
        <dbReference type="EMBL" id="CCA25698.1"/>
    </source>
</evidence>
<dbReference type="AlphaFoldDB" id="F0W8J3"/>
<dbReference type="InterPro" id="IPR036607">
    <property type="entry name" value="PRKCSH"/>
</dbReference>
<dbReference type="GO" id="GO:0006491">
    <property type="term" value="P:N-glycan processing"/>
    <property type="evidence" value="ECO:0007669"/>
    <property type="project" value="TreeGrafter"/>
</dbReference>
<dbReference type="InterPro" id="IPR039794">
    <property type="entry name" value="Gtb1-like"/>
</dbReference>
<feature type="domain" description="MRH" evidence="8">
    <location>
        <begin position="359"/>
        <end position="453"/>
    </location>
</feature>
<accession>F0W8J3</accession>